<protein>
    <recommendedName>
        <fullName evidence="1">Bro-N domain-containing protein</fullName>
    </recommendedName>
</protein>
<dbReference type="EMBL" id="BMAW01060662">
    <property type="protein sequence ID" value="GFT27378.1"/>
    <property type="molecule type" value="Genomic_DNA"/>
</dbReference>
<name>A0A8X6NPN7_NEPPI</name>
<reference evidence="2" key="1">
    <citation type="submission" date="2020-08" db="EMBL/GenBank/DDBJ databases">
        <title>Multicomponent nature underlies the extraordinary mechanical properties of spider dragline silk.</title>
        <authorList>
            <person name="Kono N."/>
            <person name="Nakamura H."/>
            <person name="Mori M."/>
            <person name="Yoshida Y."/>
            <person name="Ohtoshi R."/>
            <person name="Malay A.D."/>
            <person name="Moran D.A.P."/>
            <person name="Tomita M."/>
            <person name="Numata K."/>
            <person name="Arakawa K."/>
        </authorList>
    </citation>
    <scope>NUCLEOTIDE SEQUENCE</scope>
</reference>
<dbReference type="Proteomes" id="UP000887013">
    <property type="component" value="Unassembled WGS sequence"/>
</dbReference>
<keyword evidence="3" id="KW-1185">Reference proteome</keyword>
<gene>
    <name evidence="2" type="ORF">NPIL_312351</name>
</gene>
<dbReference type="PROSITE" id="PS51750">
    <property type="entry name" value="BRO_N"/>
    <property type="match status" value="1"/>
</dbReference>
<evidence type="ECO:0000259" key="1">
    <source>
        <dbReference type="PROSITE" id="PS51750"/>
    </source>
</evidence>
<sequence length="92" mass="10673">MIAGGDVYVKAWDVGSILKFRNISGIFRIHLLSKRTMQYMVDKVAIARNALLINFQEVRELLNRVSRPKAQFVSWFESGKSGQILLRPQFRF</sequence>
<organism evidence="2 3">
    <name type="scientific">Nephila pilipes</name>
    <name type="common">Giant wood spider</name>
    <name type="synonym">Nephila maculata</name>
    <dbReference type="NCBI Taxonomy" id="299642"/>
    <lineage>
        <taxon>Eukaryota</taxon>
        <taxon>Metazoa</taxon>
        <taxon>Ecdysozoa</taxon>
        <taxon>Arthropoda</taxon>
        <taxon>Chelicerata</taxon>
        <taxon>Arachnida</taxon>
        <taxon>Araneae</taxon>
        <taxon>Araneomorphae</taxon>
        <taxon>Entelegynae</taxon>
        <taxon>Araneoidea</taxon>
        <taxon>Nephilidae</taxon>
        <taxon>Nephila</taxon>
    </lineage>
</organism>
<evidence type="ECO:0000313" key="3">
    <source>
        <dbReference type="Proteomes" id="UP000887013"/>
    </source>
</evidence>
<feature type="domain" description="Bro-N" evidence="1">
    <location>
        <begin position="1"/>
        <end position="92"/>
    </location>
</feature>
<comment type="caution">
    <text evidence="2">The sequence shown here is derived from an EMBL/GenBank/DDBJ whole genome shotgun (WGS) entry which is preliminary data.</text>
</comment>
<dbReference type="AlphaFoldDB" id="A0A8X6NPN7"/>
<evidence type="ECO:0000313" key="2">
    <source>
        <dbReference type="EMBL" id="GFT27378.1"/>
    </source>
</evidence>
<proteinExistence type="predicted"/>
<dbReference type="OrthoDB" id="10474685at2759"/>
<accession>A0A8X6NPN7</accession>
<dbReference type="InterPro" id="IPR003497">
    <property type="entry name" value="BRO_N_domain"/>
</dbReference>